<sequence length="386" mass="40870">MTESPGFAPRAAIAGIGHTEFSKDSGRSELRLACEASRAAIADAGLTPADIDGTVTFTLDANSENEVMNSLGIREVGWMSRTPNGGAGAAATVQHAAAAIHAGLCRNVLIYRAFNERSGKRFGVQTGPVRSGGENWHVPYGLRTPAQMYGLWYHRWMLERGMSNADLGHYTVTARAYAATNPHAWFHGRPITHDDHQNSRWIVEPVLRLLDCCQESDGGVALVVTGADRARDLRDGPVARIAAAAQADVFGGVTTTNYYHDDLAAFPEAESVARRLWAAAGLGPGDIQAAMLYENFSPVVFMLLESLGFCGRGESADFVRDGHLGPGGKLPVNTHGGLLGEGYIHGMNSIVEAVRQIRGGAANQVAGVEHVLVSAGASGLILAADS</sequence>
<dbReference type="Proteomes" id="UP001551482">
    <property type="component" value="Unassembled WGS sequence"/>
</dbReference>
<dbReference type="Pfam" id="PF22691">
    <property type="entry name" value="Thiolase_C_1"/>
    <property type="match status" value="1"/>
</dbReference>
<protein>
    <submittedName>
        <fullName evidence="2">Lipid-transfer protein</fullName>
    </submittedName>
</protein>
<evidence type="ECO:0000259" key="1">
    <source>
        <dbReference type="Pfam" id="PF22691"/>
    </source>
</evidence>
<name>A0ABV3DSH5_9ACTN</name>
<dbReference type="SUPFAM" id="SSF53901">
    <property type="entry name" value="Thiolase-like"/>
    <property type="match status" value="2"/>
</dbReference>
<dbReference type="InterPro" id="IPR002155">
    <property type="entry name" value="Thiolase"/>
</dbReference>
<comment type="caution">
    <text evidence="2">The sequence shown here is derived from an EMBL/GenBank/DDBJ whole genome shotgun (WGS) entry which is preliminary data.</text>
</comment>
<dbReference type="PANTHER" id="PTHR42870">
    <property type="entry name" value="ACETYL-COA C-ACETYLTRANSFERASE"/>
    <property type="match status" value="1"/>
</dbReference>
<dbReference type="InterPro" id="IPR055140">
    <property type="entry name" value="Thiolase_C_2"/>
</dbReference>
<dbReference type="RefSeq" id="WP_358362266.1">
    <property type="nucleotide sequence ID" value="NZ_JBEZFP010000133.1"/>
</dbReference>
<dbReference type="PIRSF" id="PIRSF000429">
    <property type="entry name" value="Ac-CoA_Ac_transf"/>
    <property type="match status" value="1"/>
</dbReference>
<reference evidence="2 3" key="1">
    <citation type="submission" date="2024-06" db="EMBL/GenBank/DDBJ databases">
        <title>The Natural Products Discovery Center: Release of the First 8490 Sequenced Strains for Exploring Actinobacteria Biosynthetic Diversity.</title>
        <authorList>
            <person name="Kalkreuter E."/>
            <person name="Kautsar S.A."/>
            <person name="Yang D."/>
            <person name="Bader C.D."/>
            <person name="Teijaro C.N."/>
            <person name="Fluegel L."/>
            <person name="Davis C.M."/>
            <person name="Simpson J.R."/>
            <person name="Lauterbach L."/>
            <person name="Steele A.D."/>
            <person name="Gui C."/>
            <person name="Meng S."/>
            <person name="Li G."/>
            <person name="Viehrig K."/>
            <person name="Ye F."/>
            <person name="Su P."/>
            <person name="Kiefer A.F."/>
            <person name="Nichols A."/>
            <person name="Cepeda A.J."/>
            <person name="Yan W."/>
            <person name="Fan B."/>
            <person name="Jiang Y."/>
            <person name="Adhikari A."/>
            <person name="Zheng C.-J."/>
            <person name="Schuster L."/>
            <person name="Cowan T.M."/>
            <person name="Smanski M.J."/>
            <person name="Chevrette M.G."/>
            <person name="De Carvalho L.P.S."/>
            <person name="Shen B."/>
        </authorList>
    </citation>
    <scope>NUCLEOTIDE SEQUENCE [LARGE SCALE GENOMIC DNA]</scope>
    <source>
        <strain evidence="2 3">NPDC048946</strain>
    </source>
</reference>
<proteinExistence type="predicted"/>
<dbReference type="EMBL" id="JBEZFP010000133">
    <property type="protein sequence ID" value="MEU8138651.1"/>
    <property type="molecule type" value="Genomic_DNA"/>
</dbReference>
<dbReference type="CDD" id="cd00829">
    <property type="entry name" value="SCP-x_thiolase"/>
    <property type="match status" value="1"/>
</dbReference>
<accession>A0ABV3DSH5</accession>
<evidence type="ECO:0000313" key="2">
    <source>
        <dbReference type="EMBL" id="MEU8138651.1"/>
    </source>
</evidence>
<dbReference type="PANTHER" id="PTHR42870:SF1">
    <property type="entry name" value="NON-SPECIFIC LIPID-TRANSFER PROTEIN-LIKE 2"/>
    <property type="match status" value="1"/>
</dbReference>
<dbReference type="Gene3D" id="3.40.47.10">
    <property type="match status" value="1"/>
</dbReference>
<gene>
    <name evidence="2" type="ORF">AB0C36_34780</name>
</gene>
<organism evidence="2 3">
    <name type="scientific">Streptodolium elevatio</name>
    <dbReference type="NCBI Taxonomy" id="3157996"/>
    <lineage>
        <taxon>Bacteria</taxon>
        <taxon>Bacillati</taxon>
        <taxon>Actinomycetota</taxon>
        <taxon>Actinomycetes</taxon>
        <taxon>Kitasatosporales</taxon>
        <taxon>Streptomycetaceae</taxon>
        <taxon>Streptodolium</taxon>
    </lineage>
</organism>
<dbReference type="InterPro" id="IPR016039">
    <property type="entry name" value="Thiolase-like"/>
</dbReference>
<keyword evidence="3" id="KW-1185">Reference proteome</keyword>
<feature type="domain" description="Thiolase C-terminal" evidence="1">
    <location>
        <begin position="261"/>
        <end position="375"/>
    </location>
</feature>
<evidence type="ECO:0000313" key="3">
    <source>
        <dbReference type="Proteomes" id="UP001551482"/>
    </source>
</evidence>
<dbReference type="NCBIfam" id="NF005892">
    <property type="entry name" value="PRK07855.1"/>
    <property type="match status" value="1"/>
</dbReference>